<dbReference type="AlphaFoldDB" id="A0A7Z0TRP1"/>
<protein>
    <submittedName>
        <fullName evidence="1">Uncharacterized protein</fullName>
    </submittedName>
</protein>
<organism evidence="1">
    <name type="scientific">Bradyrhizobium barranii subsp. barranii</name>
    <dbReference type="NCBI Taxonomy" id="2823807"/>
    <lineage>
        <taxon>Bacteria</taxon>
        <taxon>Pseudomonadati</taxon>
        <taxon>Pseudomonadota</taxon>
        <taxon>Alphaproteobacteria</taxon>
        <taxon>Hyphomicrobiales</taxon>
        <taxon>Nitrobacteraceae</taxon>
        <taxon>Bradyrhizobium</taxon>
        <taxon>Bradyrhizobium barranii</taxon>
    </lineage>
</organism>
<evidence type="ECO:0000313" key="3">
    <source>
        <dbReference type="Proteomes" id="UP000564836"/>
    </source>
</evidence>
<reference evidence="2 3" key="1">
    <citation type="journal article" date="2017" name="Syst. Appl. Microbiol.">
        <title>Soybeans inoculated with root zone soils of Canadian native legumes harbour diverse and novel Bradyrhizobium spp. that possess agricultural potential.</title>
        <authorList>
            <person name="Bromfield E.S.P."/>
            <person name="Cloutier S."/>
            <person name="Tambong J.T."/>
            <person name="Tran Thi T.V."/>
        </authorList>
    </citation>
    <scope>NUCLEOTIDE SEQUENCE [LARGE SCALE GENOMIC DNA]</scope>
    <source>
        <strain evidence="2 3">323S2</strain>
    </source>
</reference>
<evidence type="ECO:0000313" key="1">
    <source>
        <dbReference type="EMBL" id="NYY89645.1"/>
    </source>
</evidence>
<gene>
    <name evidence="2" type="ORF">G6321_00053650</name>
    <name evidence="1" type="ORF">G6321_14785</name>
</gene>
<reference evidence="2 3" key="3">
    <citation type="journal article" date="2022" name="Int. J. Syst. Evol. Microbiol.">
        <title>Strains of Bradyrhizobium barranii sp. nov. associated with legumes native to Canada are symbionts of soybeans and belong to different subspecies (subsp. barranii subsp. nov. and subsp. apii subsp. nov.) and symbiovars (sv. glycinearum and sv. septentrionale).</title>
        <authorList>
            <person name="Bromfield E.S.P."/>
            <person name="Cloutier S."/>
            <person name="Wasai-Hara S."/>
            <person name="Minamisawa K."/>
        </authorList>
    </citation>
    <scope>NUCLEOTIDE SEQUENCE [LARGE SCALE GENOMIC DNA]</scope>
    <source>
        <strain evidence="2 3">323S2</strain>
    </source>
</reference>
<dbReference type="RefSeq" id="WP_166345981.1">
    <property type="nucleotide sequence ID" value="NZ_CP088280.1"/>
</dbReference>
<dbReference type="EMBL" id="CP088280">
    <property type="protein sequence ID" value="UGX94289.1"/>
    <property type="molecule type" value="Genomic_DNA"/>
</dbReference>
<name>A0A7Z0TRP1_9BRAD</name>
<evidence type="ECO:0000313" key="2">
    <source>
        <dbReference type="EMBL" id="UGX94289.1"/>
    </source>
</evidence>
<sequence>MPGARRSKLFLTVTCPVLCWQVTAGIYSADAVELGNMLFPSIEQQSRQASALALDAIATALKGIAELERNKSDISRGLLRESTGQLSRAAQEMGSVLLKETGDQKFKQYLDEAPNVEGISKPDLSAYGKSLEMEKRSFPKTRREAFQHFIDKTRDLSTNLDKPQRLSSIGDYLKLGDLVTRLMRQR</sequence>
<dbReference type="Proteomes" id="UP000564836">
    <property type="component" value="Chromosome"/>
</dbReference>
<proteinExistence type="predicted"/>
<accession>A0A7Z0TRP1</accession>
<dbReference type="EMBL" id="JACBFH010000001">
    <property type="protein sequence ID" value="NYY89645.1"/>
    <property type="molecule type" value="Genomic_DNA"/>
</dbReference>
<reference evidence="1" key="2">
    <citation type="submission" date="2020-06" db="EMBL/GenBank/DDBJ databases">
        <title>Whole Genome Sequence of Bradyrhizobium sp. Strain 323S2.</title>
        <authorList>
            <person name="Bromfield E.S.P."/>
        </authorList>
    </citation>
    <scope>NUCLEOTIDE SEQUENCE [LARGE SCALE GENOMIC DNA]</scope>
    <source>
        <strain evidence="1">323S2</strain>
    </source>
</reference>